<organism evidence="1 2">
    <name type="scientific">Crepidotus variabilis</name>
    <dbReference type="NCBI Taxonomy" id="179855"/>
    <lineage>
        <taxon>Eukaryota</taxon>
        <taxon>Fungi</taxon>
        <taxon>Dikarya</taxon>
        <taxon>Basidiomycota</taxon>
        <taxon>Agaricomycotina</taxon>
        <taxon>Agaricomycetes</taxon>
        <taxon>Agaricomycetidae</taxon>
        <taxon>Agaricales</taxon>
        <taxon>Agaricineae</taxon>
        <taxon>Crepidotaceae</taxon>
        <taxon>Crepidotus</taxon>
    </lineage>
</organism>
<accession>A0A9P6BBV5</accession>
<name>A0A9P6BBV5_9AGAR</name>
<sequence>FNALQHKTPVHTEDAFKTFSDFLNTFQILLKDGTAAHCASGDRYIKKTAQKPDYFLPFRSKAPTFVKALLTIYSDAGRLSTPAGLFNLAAFRGVFYGSEFARNNLQWFNTFKDWDQHYTAQKALEGKDETFFVAKNAYGPHQMHRSVDNLASYWKVAVEKWPTHLKVDNPKRDIFKLFAFFEHNLSYVGDLAALLMVGDLVDCGFVNMPSAVDMGSLVEQINRGAVKGLIQLGLVSPKYTKKDAAQAFALLHQHVEETSSRDNKELMGYNPIMLEHALCKFQRIYRKRDGR</sequence>
<comment type="caution">
    <text evidence="1">The sequence shown here is derived from an EMBL/GenBank/DDBJ whole genome shotgun (WGS) entry which is preliminary data.</text>
</comment>
<evidence type="ECO:0000313" key="2">
    <source>
        <dbReference type="Proteomes" id="UP000807306"/>
    </source>
</evidence>
<evidence type="ECO:0000313" key="1">
    <source>
        <dbReference type="EMBL" id="KAF9521306.1"/>
    </source>
</evidence>
<reference evidence="1" key="1">
    <citation type="submission" date="2020-11" db="EMBL/GenBank/DDBJ databases">
        <authorList>
            <consortium name="DOE Joint Genome Institute"/>
            <person name="Ahrendt S."/>
            <person name="Riley R."/>
            <person name="Andreopoulos W."/>
            <person name="Labutti K."/>
            <person name="Pangilinan J."/>
            <person name="Ruiz-Duenas F.J."/>
            <person name="Barrasa J.M."/>
            <person name="Sanchez-Garcia M."/>
            <person name="Camarero S."/>
            <person name="Miyauchi S."/>
            <person name="Serrano A."/>
            <person name="Linde D."/>
            <person name="Babiker R."/>
            <person name="Drula E."/>
            <person name="Ayuso-Fernandez I."/>
            <person name="Pacheco R."/>
            <person name="Padilla G."/>
            <person name="Ferreira P."/>
            <person name="Barriuso J."/>
            <person name="Kellner H."/>
            <person name="Castanera R."/>
            <person name="Alfaro M."/>
            <person name="Ramirez L."/>
            <person name="Pisabarro A.G."/>
            <person name="Kuo A."/>
            <person name="Tritt A."/>
            <person name="Lipzen A."/>
            <person name="He G."/>
            <person name="Yan M."/>
            <person name="Ng V."/>
            <person name="Cullen D."/>
            <person name="Martin F."/>
            <person name="Rosso M.-N."/>
            <person name="Henrissat B."/>
            <person name="Hibbett D."/>
            <person name="Martinez A.T."/>
            <person name="Grigoriev I.V."/>
        </authorList>
    </citation>
    <scope>NUCLEOTIDE SEQUENCE</scope>
    <source>
        <strain evidence="1">CBS 506.95</strain>
    </source>
</reference>
<proteinExistence type="predicted"/>
<dbReference type="OrthoDB" id="2934473at2759"/>
<gene>
    <name evidence="1" type="ORF">CPB83DRAFT_737848</name>
</gene>
<protein>
    <submittedName>
        <fullName evidence="1">Uncharacterized protein</fullName>
    </submittedName>
</protein>
<dbReference type="EMBL" id="MU158140">
    <property type="protein sequence ID" value="KAF9521306.1"/>
    <property type="molecule type" value="Genomic_DNA"/>
</dbReference>
<dbReference type="Proteomes" id="UP000807306">
    <property type="component" value="Unassembled WGS sequence"/>
</dbReference>
<feature type="non-terminal residue" evidence="1">
    <location>
        <position position="1"/>
    </location>
</feature>
<feature type="non-terminal residue" evidence="1">
    <location>
        <position position="291"/>
    </location>
</feature>
<keyword evidence="2" id="KW-1185">Reference proteome</keyword>
<dbReference type="AlphaFoldDB" id="A0A9P6BBV5"/>